<evidence type="ECO:0000256" key="9">
    <source>
        <dbReference type="ARBA" id="ARBA00023136"/>
    </source>
</evidence>
<evidence type="ECO:0000256" key="6">
    <source>
        <dbReference type="ARBA" id="ARBA00022692"/>
    </source>
</evidence>
<dbReference type="GO" id="GO:0005856">
    <property type="term" value="C:cytoskeleton"/>
    <property type="evidence" value="ECO:0007669"/>
    <property type="project" value="UniProtKB-SubCell"/>
</dbReference>
<feature type="compositionally biased region" description="Basic and acidic residues" evidence="13">
    <location>
        <begin position="15"/>
        <end position="32"/>
    </location>
</feature>
<dbReference type="InterPro" id="IPR006875">
    <property type="entry name" value="Sarcoglycan"/>
</dbReference>
<keyword evidence="7" id="KW-0735">Signal-anchor</keyword>
<evidence type="ECO:0000256" key="10">
    <source>
        <dbReference type="ARBA" id="ARBA00023157"/>
    </source>
</evidence>
<keyword evidence="6 14" id="KW-0812">Transmembrane</keyword>
<keyword evidence="10" id="KW-1015">Disulfide bond</keyword>
<evidence type="ECO:0000256" key="13">
    <source>
        <dbReference type="SAM" id="MobiDB-lite"/>
    </source>
</evidence>
<dbReference type="Proteomes" id="UP000092462">
    <property type="component" value="Unassembled WGS sequence"/>
</dbReference>
<keyword evidence="12" id="KW-0206">Cytoskeleton</keyword>
<evidence type="ECO:0000256" key="14">
    <source>
        <dbReference type="SAM" id="Phobius"/>
    </source>
</evidence>
<keyword evidence="9 14" id="KW-0472">Membrane</keyword>
<dbReference type="GO" id="GO:0042383">
    <property type="term" value="C:sarcolemma"/>
    <property type="evidence" value="ECO:0007669"/>
    <property type="project" value="UniProtKB-SubCell"/>
</dbReference>
<feature type="region of interest" description="Disordered" evidence="13">
    <location>
        <begin position="15"/>
        <end position="55"/>
    </location>
</feature>
<organism evidence="15 16">
    <name type="scientific">Phlebotomus papatasi</name>
    <name type="common">Sandfly</name>
    <dbReference type="NCBI Taxonomy" id="29031"/>
    <lineage>
        <taxon>Eukaryota</taxon>
        <taxon>Metazoa</taxon>
        <taxon>Ecdysozoa</taxon>
        <taxon>Arthropoda</taxon>
        <taxon>Hexapoda</taxon>
        <taxon>Insecta</taxon>
        <taxon>Pterygota</taxon>
        <taxon>Neoptera</taxon>
        <taxon>Endopterygota</taxon>
        <taxon>Diptera</taxon>
        <taxon>Nematocera</taxon>
        <taxon>Psychodoidea</taxon>
        <taxon>Psychodidae</taxon>
        <taxon>Phlebotomus</taxon>
        <taxon>Phlebotomus</taxon>
    </lineage>
</organism>
<dbReference type="EMBL" id="AJVK01005660">
    <property type="status" value="NOT_ANNOTATED_CDS"/>
    <property type="molecule type" value="Genomic_DNA"/>
</dbReference>
<evidence type="ECO:0000256" key="7">
    <source>
        <dbReference type="ARBA" id="ARBA00022968"/>
    </source>
</evidence>
<dbReference type="PANTHER" id="PTHR12939">
    <property type="entry name" value="SARCOGLYCAN"/>
    <property type="match status" value="1"/>
</dbReference>
<name>A0A1B0DEM3_PHLPP</name>
<dbReference type="Pfam" id="PF04790">
    <property type="entry name" value="Sarcoglycan_1"/>
    <property type="match status" value="1"/>
</dbReference>
<dbReference type="PANTHER" id="PTHR12939:SF10">
    <property type="entry name" value="EG:4F1.1 PROTEIN"/>
    <property type="match status" value="1"/>
</dbReference>
<dbReference type="GO" id="GO:0016012">
    <property type="term" value="C:sarcoglycan complex"/>
    <property type="evidence" value="ECO:0007669"/>
    <property type="project" value="InterPro"/>
</dbReference>
<keyword evidence="4" id="KW-1003">Cell membrane</keyword>
<evidence type="ECO:0000256" key="8">
    <source>
        <dbReference type="ARBA" id="ARBA00022989"/>
    </source>
</evidence>
<evidence type="ECO:0000256" key="12">
    <source>
        <dbReference type="ARBA" id="ARBA00023212"/>
    </source>
</evidence>
<evidence type="ECO:0000256" key="5">
    <source>
        <dbReference type="ARBA" id="ARBA00022490"/>
    </source>
</evidence>
<sequence length="122" mass="13880">MNRKIPRTLLRVNHRDSDEGDHNRLARAEPRATRGFGGMETNHQSHQMQHRTGAGNSSSGFHMSLYGWRKKCLYTLILGLMLLIVVNLALTLWILKVMEFSSCEGESANRKSGRMKMTLVSH</sequence>
<proteinExistence type="inferred from homology"/>
<dbReference type="VEuPathDB" id="VectorBase:PPAI006372"/>
<evidence type="ECO:0000256" key="1">
    <source>
        <dbReference type="ARBA" id="ARBA00004245"/>
    </source>
</evidence>
<keyword evidence="11" id="KW-0325">Glycoprotein</keyword>
<accession>A0A1B0DEM3</accession>
<keyword evidence="16" id="KW-1185">Reference proteome</keyword>
<reference evidence="15" key="1">
    <citation type="submission" date="2022-08" db="UniProtKB">
        <authorList>
            <consortium name="EnsemblMetazoa"/>
        </authorList>
    </citation>
    <scope>IDENTIFICATION</scope>
    <source>
        <strain evidence="15">Israel</strain>
    </source>
</reference>
<dbReference type="GO" id="GO:0060047">
    <property type="term" value="P:heart contraction"/>
    <property type="evidence" value="ECO:0007669"/>
    <property type="project" value="TreeGrafter"/>
</dbReference>
<evidence type="ECO:0000313" key="15">
    <source>
        <dbReference type="EnsemblMetazoa" id="PPAI006372-PA"/>
    </source>
</evidence>
<evidence type="ECO:0000256" key="3">
    <source>
        <dbReference type="ARBA" id="ARBA00007574"/>
    </source>
</evidence>
<evidence type="ECO:0000256" key="2">
    <source>
        <dbReference type="ARBA" id="ARBA00004274"/>
    </source>
</evidence>
<comment type="subcellular location">
    <subcellularLocation>
        <location evidence="2">Cell membrane</location>
        <location evidence="2">Sarcolemma</location>
        <topology evidence="2">Single-pass type II membrane protein</topology>
    </subcellularLocation>
    <subcellularLocation>
        <location evidence="1">Cytoplasm</location>
        <location evidence="1">Cytoskeleton</location>
    </subcellularLocation>
</comment>
<dbReference type="InterPro" id="IPR039972">
    <property type="entry name" value="Sarcoglycan_gamma/delta/zeta"/>
</dbReference>
<dbReference type="EnsemblMetazoa" id="PPAI006372-RA">
    <property type="protein sequence ID" value="PPAI006372-PA"/>
    <property type="gene ID" value="PPAI006372"/>
</dbReference>
<dbReference type="VEuPathDB" id="VectorBase:PPAPM1_001536"/>
<evidence type="ECO:0000256" key="4">
    <source>
        <dbReference type="ARBA" id="ARBA00022475"/>
    </source>
</evidence>
<evidence type="ECO:0000256" key="11">
    <source>
        <dbReference type="ARBA" id="ARBA00023180"/>
    </source>
</evidence>
<dbReference type="AlphaFoldDB" id="A0A1B0DEM3"/>
<comment type="similarity">
    <text evidence="3">Belongs to the sarcoglycan beta/delta/gamma/zeta family.</text>
</comment>
<keyword evidence="5" id="KW-0963">Cytoplasm</keyword>
<feature type="transmembrane region" description="Helical" evidence="14">
    <location>
        <begin position="72"/>
        <end position="95"/>
    </location>
</feature>
<protein>
    <submittedName>
        <fullName evidence="15">Uncharacterized protein</fullName>
    </submittedName>
</protein>
<evidence type="ECO:0000313" key="16">
    <source>
        <dbReference type="Proteomes" id="UP000092462"/>
    </source>
</evidence>
<keyword evidence="8 14" id="KW-1133">Transmembrane helix</keyword>